<name>A0A182W3C5_9DIPT</name>
<sequence length="157" mass="16167">MLLRTVVTVLIFGIAFAVPIQNTGSSGSSPLSRLESAETKTSSQAATRMANDPEADRNKRHLGFGGIGIGVGLFGGGFNPYDHYGYGGHYGGHEGYYGGYGGHFGGGFDGPYGPYGPHGPPFGSPYGFGGFPGPYGGGYANGYHYGYGSGYSSGFYG</sequence>
<feature type="signal peptide" evidence="2">
    <location>
        <begin position="1"/>
        <end position="17"/>
    </location>
</feature>
<dbReference type="VEuPathDB" id="VectorBase:AMIN004836"/>
<evidence type="ECO:0000313" key="4">
    <source>
        <dbReference type="Proteomes" id="UP000075920"/>
    </source>
</evidence>
<feature type="compositionally biased region" description="Low complexity" evidence="1">
    <location>
        <begin position="24"/>
        <end position="34"/>
    </location>
</feature>
<dbReference type="Proteomes" id="UP000075920">
    <property type="component" value="Unassembled WGS sequence"/>
</dbReference>
<organism evidence="3 4">
    <name type="scientific">Anopheles minimus</name>
    <dbReference type="NCBI Taxonomy" id="112268"/>
    <lineage>
        <taxon>Eukaryota</taxon>
        <taxon>Metazoa</taxon>
        <taxon>Ecdysozoa</taxon>
        <taxon>Arthropoda</taxon>
        <taxon>Hexapoda</taxon>
        <taxon>Insecta</taxon>
        <taxon>Pterygota</taxon>
        <taxon>Neoptera</taxon>
        <taxon>Endopterygota</taxon>
        <taxon>Diptera</taxon>
        <taxon>Nematocera</taxon>
        <taxon>Culicoidea</taxon>
        <taxon>Culicidae</taxon>
        <taxon>Anophelinae</taxon>
        <taxon>Anopheles</taxon>
    </lineage>
</organism>
<proteinExistence type="predicted"/>
<evidence type="ECO:0000256" key="1">
    <source>
        <dbReference type="SAM" id="MobiDB-lite"/>
    </source>
</evidence>
<evidence type="ECO:0000313" key="3">
    <source>
        <dbReference type="EnsemblMetazoa" id="AMIN004836-PA"/>
    </source>
</evidence>
<dbReference type="AlphaFoldDB" id="A0A182W3C5"/>
<evidence type="ECO:0000256" key="2">
    <source>
        <dbReference type="SAM" id="SignalP"/>
    </source>
</evidence>
<accession>A0A182W3C5</accession>
<dbReference type="EnsemblMetazoa" id="AMIN004836-RA">
    <property type="protein sequence ID" value="AMIN004836-PA"/>
    <property type="gene ID" value="AMIN004836"/>
</dbReference>
<feature type="chain" id="PRO_5008140661" evidence="2">
    <location>
        <begin position="18"/>
        <end position="157"/>
    </location>
</feature>
<reference evidence="3" key="2">
    <citation type="submission" date="2020-05" db="UniProtKB">
        <authorList>
            <consortium name="EnsemblMetazoa"/>
        </authorList>
    </citation>
    <scope>IDENTIFICATION</scope>
    <source>
        <strain evidence="3">MINIMUS1</strain>
    </source>
</reference>
<keyword evidence="4" id="KW-1185">Reference proteome</keyword>
<reference evidence="4" key="1">
    <citation type="submission" date="2013-03" db="EMBL/GenBank/DDBJ databases">
        <title>The Genome Sequence of Anopheles minimus MINIMUS1.</title>
        <authorList>
            <consortium name="The Broad Institute Genomics Platform"/>
            <person name="Neafsey D.E."/>
            <person name="Walton C."/>
            <person name="Walker B."/>
            <person name="Young S.K."/>
            <person name="Zeng Q."/>
            <person name="Gargeya S."/>
            <person name="Fitzgerald M."/>
            <person name="Haas B."/>
            <person name="Abouelleil A."/>
            <person name="Allen A.W."/>
            <person name="Alvarado L."/>
            <person name="Arachchi H.M."/>
            <person name="Berlin A.M."/>
            <person name="Chapman S.B."/>
            <person name="Gainer-Dewar J."/>
            <person name="Goldberg J."/>
            <person name="Griggs A."/>
            <person name="Gujja S."/>
            <person name="Hansen M."/>
            <person name="Howarth C."/>
            <person name="Imamovic A."/>
            <person name="Ireland A."/>
            <person name="Larimer J."/>
            <person name="McCowan C."/>
            <person name="Murphy C."/>
            <person name="Pearson M."/>
            <person name="Poon T.W."/>
            <person name="Priest M."/>
            <person name="Roberts A."/>
            <person name="Saif S."/>
            <person name="Shea T."/>
            <person name="Sisk P."/>
            <person name="Sykes S."/>
            <person name="Wortman J."/>
            <person name="Nusbaum C."/>
            <person name="Birren B."/>
        </authorList>
    </citation>
    <scope>NUCLEOTIDE SEQUENCE [LARGE SCALE GENOMIC DNA]</scope>
    <source>
        <strain evidence="4">MINIMUS1</strain>
    </source>
</reference>
<protein>
    <submittedName>
        <fullName evidence="3">Uncharacterized protein</fullName>
    </submittedName>
</protein>
<feature type="region of interest" description="Disordered" evidence="1">
    <location>
        <begin position="24"/>
        <end position="57"/>
    </location>
</feature>
<keyword evidence="2" id="KW-0732">Signal</keyword>